<evidence type="ECO:0000256" key="1">
    <source>
        <dbReference type="ARBA" id="ARBA00022737"/>
    </source>
</evidence>
<feature type="domain" description="DUF6531" evidence="5">
    <location>
        <begin position="360"/>
        <end position="430"/>
    </location>
</feature>
<keyword evidence="2" id="KW-0175">Coiled coil</keyword>
<evidence type="ECO:0000259" key="6">
    <source>
        <dbReference type="Pfam" id="PF21725"/>
    </source>
</evidence>
<dbReference type="Pfam" id="PF05593">
    <property type="entry name" value="RHS_repeat"/>
    <property type="match status" value="6"/>
</dbReference>
<dbReference type="InterPro" id="IPR006530">
    <property type="entry name" value="YD"/>
</dbReference>
<feature type="region of interest" description="Disordered" evidence="3">
    <location>
        <begin position="1"/>
        <end position="22"/>
    </location>
</feature>
<proteinExistence type="predicted"/>
<feature type="compositionally biased region" description="Basic and acidic residues" evidence="3">
    <location>
        <begin position="1"/>
        <end position="19"/>
    </location>
</feature>
<dbReference type="InterPro" id="IPR045351">
    <property type="entry name" value="DUF6531"/>
</dbReference>
<dbReference type="InterPro" id="IPR056823">
    <property type="entry name" value="TEN-like_YD-shell"/>
</dbReference>
<dbReference type="RefSeq" id="WP_352146345.1">
    <property type="nucleotide sequence ID" value="NZ_JBEOZY010000004.1"/>
</dbReference>
<dbReference type="PANTHER" id="PTHR32305:SF15">
    <property type="entry name" value="PROTEIN RHSA-RELATED"/>
    <property type="match status" value="1"/>
</dbReference>
<accession>A0ABV1SRK6</accession>
<dbReference type="Pfam" id="PF20148">
    <property type="entry name" value="DUF6531"/>
    <property type="match status" value="1"/>
</dbReference>
<evidence type="ECO:0000313" key="9">
    <source>
        <dbReference type="Proteomes" id="UP001496720"/>
    </source>
</evidence>
<protein>
    <submittedName>
        <fullName evidence="8">DUF6531 domain-containing protein</fullName>
    </submittedName>
</protein>
<dbReference type="Proteomes" id="UP001496720">
    <property type="component" value="Unassembled WGS sequence"/>
</dbReference>
<dbReference type="Pfam" id="PF21725">
    <property type="entry name" value="T7SS_signal"/>
    <property type="match status" value="1"/>
</dbReference>
<feature type="compositionally biased region" description="Basic and acidic residues" evidence="3">
    <location>
        <begin position="1393"/>
        <end position="1406"/>
    </location>
</feature>
<keyword evidence="4" id="KW-1133">Transmembrane helix</keyword>
<dbReference type="Gene3D" id="1.20.120.330">
    <property type="entry name" value="Nucleotidyltransferases domain 2"/>
    <property type="match status" value="1"/>
</dbReference>
<keyword evidence="4" id="KW-0472">Membrane</keyword>
<keyword evidence="4" id="KW-0812">Transmembrane</keyword>
<dbReference type="InterPro" id="IPR050708">
    <property type="entry name" value="T6SS_VgrG/RHS"/>
</dbReference>
<organism evidence="8 9">
    <name type="scientific">Streptomyces violaceorubidus</name>
    <dbReference type="NCBI Taxonomy" id="284042"/>
    <lineage>
        <taxon>Bacteria</taxon>
        <taxon>Bacillati</taxon>
        <taxon>Actinomycetota</taxon>
        <taxon>Actinomycetes</taxon>
        <taxon>Kitasatosporales</taxon>
        <taxon>Streptomycetaceae</taxon>
        <taxon>Streptomyces</taxon>
    </lineage>
</organism>
<dbReference type="Pfam" id="PF25023">
    <property type="entry name" value="TEN_YD-shell"/>
    <property type="match status" value="1"/>
</dbReference>
<dbReference type="Gene3D" id="2.180.10.10">
    <property type="entry name" value="RHS repeat-associated core"/>
    <property type="match status" value="4"/>
</dbReference>
<dbReference type="NCBIfam" id="TIGR03696">
    <property type="entry name" value="Rhs_assc_core"/>
    <property type="match status" value="1"/>
</dbReference>
<feature type="coiled-coil region" evidence="2">
    <location>
        <begin position="184"/>
        <end position="218"/>
    </location>
</feature>
<name>A0ABV1SRK6_9ACTN</name>
<dbReference type="InterPro" id="IPR049082">
    <property type="entry name" value="T7SS_signal"/>
</dbReference>
<feature type="region of interest" description="Disordered" evidence="3">
    <location>
        <begin position="139"/>
        <end position="167"/>
    </location>
</feature>
<feature type="domain" description="Teneurin-like YD-shell" evidence="7">
    <location>
        <begin position="944"/>
        <end position="1038"/>
    </location>
</feature>
<keyword evidence="1" id="KW-0677">Repeat</keyword>
<keyword evidence="9" id="KW-1185">Reference proteome</keyword>
<feature type="region of interest" description="Disordered" evidence="3">
    <location>
        <begin position="1393"/>
        <end position="1441"/>
    </location>
</feature>
<evidence type="ECO:0000256" key="2">
    <source>
        <dbReference type="SAM" id="Coils"/>
    </source>
</evidence>
<evidence type="ECO:0000256" key="3">
    <source>
        <dbReference type="SAM" id="MobiDB-lite"/>
    </source>
</evidence>
<dbReference type="EMBL" id="JBEOZY010000004">
    <property type="protein sequence ID" value="MER6164360.1"/>
    <property type="molecule type" value="Genomic_DNA"/>
</dbReference>
<feature type="coiled-coil region" evidence="2">
    <location>
        <begin position="99"/>
        <end position="126"/>
    </location>
</feature>
<feature type="domain" description="Putative T7SS secretion signal" evidence="6">
    <location>
        <begin position="21"/>
        <end position="197"/>
    </location>
</feature>
<reference evidence="8 9" key="1">
    <citation type="submission" date="2024-06" db="EMBL/GenBank/DDBJ databases">
        <title>The Natural Products Discovery Center: Release of the First 8490 Sequenced Strains for Exploring Actinobacteria Biosynthetic Diversity.</title>
        <authorList>
            <person name="Kalkreuter E."/>
            <person name="Kautsar S.A."/>
            <person name="Yang D."/>
            <person name="Bader C.D."/>
            <person name="Teijaro C.N."/>
            <person name="Fluegel L."/>
            <person name="Davis C.M."/>
            <person name="Simpson J.R."/>
            <person name="Lauterbach L."/>
            <person name="Steele A.D."/>
            <person name="Gui C."/>
            <person name="Meng S."/>
            <person name="Li G."/>
            <person name="Viehrig K."/>
            <person name="Ye F."/>
            <person name="Su P."/>
            <person name="Kiefer A.F."/>
            <person name="Nichols A."/>
            <person name="Cepeda A.J."/>
            <person name="Yan W."/>
            <person name="Fan B."/>
            <person name="Jiang Y."/>
            <person name="Adhikari A."/>
            <person name="Zheng C.-J."/>
            <person name="Schuster L."/>
            <person name="Cowan T.M."/>
            <person name="Smanski M.J."/>
            <person name="Chevrette M.G."/>
            <person name="De Carvalho L.P.S."/>
            <person name="Shen B."/>
        </authorList>
    </citation>
    <scope>NUCLEOTIDE SEQUENCE [LARGE SCALE GENOMIC DNA]</scope>
    <source>
        <strain evidence="8 9">NPDC001615</strain>
    </source>
</reference>
<dbReference type="NCBIfam" id="TIGR01643">
    <property type="entry name" value="YD_repeat_2x"/>
    <property type="match status" value="14"/>
</dbReference>
<evidence type="ECO:0000259" key="7">
    <source>
        <dbReference type="Pfam" id="PF25023"/>
    </source>
</evidence>
<gene>
    <name evidence="8" type="ORF">ABT188_07160</name>
</gene>
<evidence type="ECO:0000256" key="4">
    <source>
        <dbReference type="SAM" id="Phobius"/>
    </source>
</evidence>
<comment type="caution">
    <text evidence="8">The sequence shown here is derived from an EMBL/GenBank/DDBJ whole genome shotgun (WGS) entry which is preliminary data.</text>
</comment>
<feature type="transmembrane region" description="Helical" evidence="4">
    <location>
        <begin position="250"/>
        <end position="280"/>
    </location>
</feature>
<evidence type="ECO:0000313" key="8">
    <source>
        <dbReference type="EMBL" id="MER6164360.1"/>
    </source>
</evidence>
<dbReference type="PANTHER" id="PTHR32305">
    <property type="match status" value="1"/>
</dbReference>
<evidence type="ECO:0000259" key="5">
    <source>
        <dbReference type="Pfam" id="PF20148"/>
    </source>
</evidence>
<dbReference type="InterPro" id="IPR022385">
    <property type="entry name" value="Rhs_assc_core"/>
</dbReference>
<dbReference type="InterPro" id="IPR031325">
    <property type="entry name" value="RHS_repeat"/>
</dbReference>
<sequence length="1518" mass="166817">MVGHRPSDWHVLDLDKDPTPGDPQRVRTLAKTLHDFADDVSEALRLVKGMAGESTLAEWAGKSATVFKEEFSGVPKNLKKLEKSYGMCGDALADFWPKLERAQALADRALIKAREARQDLTSAQSKLSSADSWVTRASKEADKYKDDPTGSRSDADKPDEAKVRAATRDVQHARTAHANAQSAVDSAQGALDAAKKMAEDARKMREDAAREAKHKIDEASDAGIQNRSWWEEVGDWFSDNWDTIVAVCKVVVAIVGIIAMIIGGPILGAIVLVAALVVLADTLYKYSKGQASLWDVGFAALDCIPGMKGLTTLGGLARGAKALGAGGLKAMAKGLGKGLRREADDAAAKAKPSKGRCKNGDPIDMVSGEMLMEHTDVELPGLLPLALRRTHLSTYQWGRCFGPSWASTLDERLELDDEGAVFATEDGMLLFYPVPRPGTSVMPMEGPRWSLDWDGTPGAPLRITDPITGITRHFAPQSGSAAKDEVFTLPLAAITDRNGYRVDFDRDPDGAPVAVRDSGGRHVHVDTSDGRVTRLRLRNTEDGPEGTLLRDFGYNSEGNLTEIHDSSGRPLKLTYDDRARITSWTDRHGYWYRFTYDALDRCVRGEGADGSLSCTIEYDTDNRETHYMDALGATTTYRYNELYHLVTVSDPLGHNTHTEWDRFGRLLSRTDELGNTTRFTLDAHGQPLRMDRPDGTSVQVEYDDVLPVAITEADGTRWECAYDDRGNLVTSTDPLGAVNSYTYDERGHRVSQTDALGNTFRFETDIAGLQVRAVDPRGSVVTAHRNAFGRVVRIDDPVGGSVRQGWDPEGRPLWRERPDGGRETWLYDAEGNLTSHRDAGGFVTAFEYGAFDLPSARTDPDGTRYCFTHDAELRIVGVTNPLGEEWSYQYDAAGRLIGETDFNGRTLSYVLDPTGRQIERTNGTGQTVHLARDTAGRVLTARTDDGAVTSLSYDVVGRLTEAVNPNSRISYTYDTLGRIVTETVDGRTVTSQYDLLGRRTRRTTPSGATSRWSYDSAGLPTSLVTDGGELTFTHDAAGRETARGLAGSAMLTQSWDAGHRLVEQVISAGTQGSADVRQVRSYAYRGDGHVTAITDRLGGTRRFGLDRVGRVTHVSASTWTETYAYDELGNLAAAAHPAPGGQDAQGTLRHSGTKATVAGRSTYEHDAQGRVARVIRRTLSGLRRIWTYTWDAEDRLIEAETPDSGVWRYRYDVFGRRTAKARLDENGAVADEILFTWDSTNLAEQQTLRNGLVETDTWDWEPGTHRVAAQLRRRWRTDGQGDVDRQFYAIVTDLAGTPSELVCEDGAIAWRSATSLWGRPLTDDGGLCPLSFPGQYRDSETGLHYNLSRYYDPDTASYLSPDPLGLAPAPNHHAYVDNPLRWSDPLGLEGDEPVRFYDDSTYDKHGSSSGSSAKGEIGRAPANGQAALDRSISRGDGTNPAEFRRIGVDHVNNEIVVLDRHHYETDKNGKIVKEIYHGHVQASYPSDAVMEKHLTKLVRAGMINNKKKQKVLPPKCKD</sequence>